<dbReference type="SUPFAM" id="SSF69819">
    <property type="entry name" value="MTH1598-like"/>
    <property type="match status" value="1"/>
</dbReference>
<dbReference type="EMBL" id="BGOW01000009">
    <property type="protein sequence ID" value="GBL45324.1"/>
    <property type="molecule type" value="Genomic_DNA"/>
</dbReference>
<dbReference type="PANTHER" id="PTHR12682">
    <property type="entry name" value="ARCHEASE"/>
    <property type="match status" value="1"/>
</dbReference>
<comment type="similarity">
    <text evidence="1">Belongs to the archease family.</text>
</comment>
<evidence type="ECO:0000313" key="7">
    <source>
        <dbReference type="Proteomes" id="UP000286806"/>
    </source>
</evidence>
<dbReference type="RefSeq" id="WP_124704151.1">
    <property type="nucleotide sequence ID" value="NZ_BGOW01000009.1"/>
</dbReference>
<dbReference type="Pfam" id="PF01951">
    <property type="entry name" value="Archease"/>
    <property type="match status" value="1"/>
</dbReference>
<proteinExistence type="inferred from homology"/>
<evidence type="ECO:0000313" key="6">
    <source>
        <dbReference type="EMBL" id="GBL45324.1"/>
    </source>
</evidence>
<dbReference type="OrthoDB" id="9788587at2"/>
<dbReference type="InterPro" id="IPR002804">
    <property type="entry name" value="Archease"/>
</dbReference>
<keyword evidence="3" id="KW-0479">Metal-binding</keyword>
<reference evidence="6 7" key="1">
    <citation type="journal article" date="2019" name="Front. Microbiol.">
        <title>Genomes of Neutrophilic Sulfur-Oxidizing Chemolithoautotrophs Representing 9 Proteobacterial Species From 8 Genera.</title>
        <authorList>
            <person name="Watanabe T."/>
            <person name="Kojima H."/>
            <person name="Umezawa K."/>
            <person name="Hori C."/>
            <person name="Takasuka T.E."/>
            <person name="Kato Y."/>
            <person name="Fukui M."/>
        </authorList>
    </citation>
    <scope>NUCLEOTIDE SEQUENCE [LARGE SCALE GENOMIC DNA]</scope>
    <source>
        <strain evidence="6 7">TTN</strain>
    </source>
</reference>
<name>A0A401JCM5_9PROT</name>
<dbReference type="InterPro" id="IPR036820">
    <property type="entry name" value="Archease_dom_sf"/>
</dbReference>
<dbReference type="AlphaFoldDB" id="A0A401JCM5"/>
<keyword evidence="7" id="KW-1185">Reference proteome</keyword>
<sequence>MEGVDYFEHDADIGVIGCGASVGQAFERAAAAMFAVMTDLAAVQRNVQVAFDFEEADLELALVIWLNRLLAEARARGLIFGHFQLRRDGDNWHGTAWGEPWRSDLERGVEVKGATLTMLSVREREGQWEARCIVDV</sequence>
<keyword evidence="2" id="KW-0819">tRNA processing</keyword>
<organism evidence="6 7">
    <name type="scientific">Sulfuriferula multivorans</name>
    <dbReference type="NCBI Taxonomy" id="1559896"/>
    <lineage>
        <taxon>Bacteria</taxon>
        <taxon>Pseudomonadati</taxon>
        <taxon>Pseudomonadota</taxon>
        <taxon>Betaproteobacteria</taxon>
        <taxon>Nitrosomonadales</taxon>
        <taxon>Sulfuricellaceae</taxon>
        <taxon>Sulfuriferula</taxon>
    </lineage>
</organism>
<dbReference type="GO" id="GO:0046872">
    <property type="term" value="F:metal ion binding"/>
    <property type="evidence" value="ECO:0007669"/>
    <property type="project" value="UniProtKB-KW"/>
</dbReference>
<dbReference type="Proteomes" id="UP000286806">
    <property type="component" value="Unassembled WGS sequence"/>
</dbReference>
<dbReference type="GO" id="GO:0008033">
    <property type="term" value="P:tRNA processing"/>
    <property type="evidence" value="ECO:0007669"/>
    <property type="project" value="UniProtKB-KW"/>
</dbReference>
<dbReference type="Gene3D" id="3.55.10.10">
    <property type="entry name" value="Archease domain"/>
    <property type="match status" value="1"/>
</dbReference>
<evidence type="ECO:0000256" key="3">
    <source>
        <dbReference type="ARBA" id="ARBA00022723"/>
    </source>
</evidence>
<dbReference type="PANTHER" id="PTHR12682:SF11">
    <property type="entry name" value="PROTEIN ARCHEASE"/>
    <property type="match status" value="1"/>
</dbReference>
<evidence type="ECO:0000256" key="1">
    <source>
        <dbReference type="ARBA" id="ARBA00007963"/>
    </source>
</evidence>
<evidence type="ECO:0000259" key="5">
    <source>
        <dbReference type="Pfam" id="PF01951"/>
    </source>
</evidence>
<evidence type="ECO:0000256" key="2">
    <source>
        <dbReference type="ARBA" id="ARBA00022694"/>
    </source>
</evidence>
<gene>
    <name evidence="6" type="ORF">SFMTTN_1131</name>
</gene>
<feature type="domain" description="Archease" evidence="5">
    <location>
        <begin position="6"/>
        <end position="136"/>
    </location>
</feature>
<protein>
    <submittedName>
        <fullName evidence="6">Archease</fullName>
    </submittedName>
</protein>
<comment type="caution">
    <text evidence="6">The sequence shown here is derived from an EMBL/GenBank/DDBJ whole genome shotgun (WGS) entry which is preliminary data.</text>
</comment>
<evidence type="ECO:0000256" key="4">
    <source>
        <dbReference type="ARBA" id="ARBA00022837"/>
    </source>
</evidence>
<dbReference type="InterPro" id="IPR023572">
    <property type="entry name" value="Archease_dom"/>
</dbReference>
<accession>A0A401JCM5</accession>
<keyword evidence="4" id="KW-0106">Calcium</keyword>